<organism evidence="2 3">
    <name type="scientific">Saccharopolyspora antimicrobica</name>
    <dbReference type="NCBI Taxonomy" id="455193"/>
    <lineage>
        <taxon>Bacteria</taxon>
        <taxon>Bacillati</taxon>
        <taxon>Actinomycetota</taxon>
        <taxon>Actinomycetes</taxon>
        <taxon>Pseudonocardiales</taxon>
        <taxon>Pseudonocardiaceae</taxon>
        <taxon>Saccharopolyspora</taxon>
    </lineage>
</organism>
<dbReference type="Proteomes" id="UP000270697">
    <property type="component" value="Unassembled WGS sequence"/>
</dbReference>
<evidence type="ECO:0000313" key="4">
    <source>
        <dbReference type="Proteomes" id="UP000270697"/>
    </source>
</evidence>
<reference evidence="1 4" key="2">
    <citation type="submission" date="2018-10" db="EMBL/GenBank/DDBJ databases">
        <title>Sequencing the genomes of 1000 actinobacteria strains.</title>
        <authorList>
            <person name="Klenk H.-P."/>
        </authorList>
    </citation>
    <scope>NUCLEOTIDE SEQUENCE [LARGE SCALE GENOMIC DNA]</scope>
    <source>
        <strain evidence="1 4">DSM 45119</strain>
    </source>
</reference>
<proteinExistence type="predicted"/>
<dbReference type="EMBL" id="RBXX01000002">
    <property type="protein sequence ID" value="RKT84041.1"/>
    <property type="molecule type" value="Genomic_DNA"/>
</dbReference>
<evidence type="ECO:0000313" key="1">
    <source>
        <dbReference type="EMBL" id="RKT84041.1"/>
    </source>
</evidence>
<reference evidence="2 3" key="1">
    <citation type="submission" date="2016-10" db="EMBL/GenBank/DDBJ databases">
        <authorList>
            <person name="de Groot N.N."/>
        </authorList>
    </citation>
    <scope>NUCLEOTIDE SEQUENCE [LARGE SCALE GENOMIC DNA]</scope>
    <source>
        <strain evidence="2 3">CPCC 201259</strain>
    </source>
</reference>
<sequence>MEVGNPSWLPVKGRRVAVHAAQTTGVGGYVAIVAIMAKGRDDDRSVAERINLFRRKALEFTEHRSAGAFTTVRTTWSRDTGLTGTELDEVELDSLLMRARVFDERNDKAVALATITRVLRGELAGHPERVAELDELRRLQRARRRKHLRAGEGPVEPGTFTAEDLVDLGGYGSIWHLDADKQRHHDAMVDAGAGLLLHQAQLLNLQLLLAEVRETVRFIDRCEAAGIQWSNSRA</sequence>
<name>A0A1I5IMB7_9PSEU</name>
<evidence type="ECO:0000313" key="3">
    <source>
        <dbReference type="Proteomes" id="UP000199398"/>
    </source>
</evidence>
<dbReference type="EMBL" id="FOUP01000019">
    <property type="protein sequence ID" value="SFO61410.1"/>
    <property type="molecule type" value="Genomic_DNA"/>
</dbReference>
<dbReference type="Proteomes" id="UP000199398">
    <property type="component" value="Unassembled WGS sequence"/>
</dbReference>
<gene>
    <name evidence="1" type="ORF">ATL45_2340</name>
    <name evidence="2" type="ORF">SAMN05421805_11920</name>
</gene>
<accession>A0A1I5IMB7</accession>
<keyword evidence="4" id="KW-1185">Reference proteome</keyword>
<protein>
    <submittedName>
        <fullName evidence="2">Uncharacterized protein</fullName>
    </submittedName>
</protein>
<evidence type="ECO:0000313" key="2">
    <source>
        <dbReference type="EMBL" id="SFO61410.1"/>
    </source>
</evidence>
<dbReference type="AlphaFoldDB" id="A0A1I5IMB7"/>